<organism evidence="4 5">
    <name type="scientific">Palleronia abyssalis</name>
    <dbReference type="NCBI Taxonomy" id="1501240"/>
    <lineage>
        <taxon>Bacteria</taxon>
        <taxon>Pseudomonadati</taxon>
        <taxon>Pseudomonadota</taxon>
        <taxon>Alphaproteobacteria</taxon>
        <taxon>Rhodobacterales</taxon>
        <taxon>Roseobacteraceae</taxon>
        <taxon>Palleronia</taxon>
    </lineage>
</organism>
<evidence type="ECO:0000256" key="1">
    <source>
        <dbReference type="PIRNR" id="PIRNR032126"/>
    </source>
</evidence>
<dbReference type="Proteomes" id="UP000244912">
    <property type="component" value="Unassembled WGS sequence"/>
</dbReference>
<feature type="compositionally biased region" description="Acidic residues" evidence="2">
    <location>
        <begin position="101"/>
        <end position="110"/>
    </location>
</feature>
<gene>
    <name evidence="4" type="primary">atpI</name>
    <name evidence="4" type="ORF">PAA8504_02284</name>
</gene>
<dbReference type="PIRSF" id="PIRSF032126">
    <property type="entry name" value="F0F1_ATP_synthase_subunit_I"/>
    <property type="match status" value="1"/>
</dbReference>
<keyword evidence="1" id="KW-0406">Ion transport</keyword>
<comment type="similarity">
    <text evidence="1">Belongs to the bacterial AtpI family.</text>
</comment>
<accession>A0A2R8BWB4</accession>
<dbReference type="OrthoDB" id="15401at2"/>
<reference evidence="5" key="1">
    <citation type="submission" date="2018-03" db="EMBL/GenBank/DDBJ databases">
        <authorList>
            <person name="Rodrigo-Torres L."/>
            <person name="Arahal R. D."/>
            <person name="Lucena T."/>
        </authorList>
    </citation>
    <scope>NUCLEOTIDE SEQUENCE [LARGE SCALE GENOMIC DNA]</scope>
    <source>
        <strain evidence="5">CECT 8504</strain>
    </source>
</reference>
<keyword evidence="5" id="KW-1185">Reference proteome</keyword>
<dbReference type="GO" id="GO:1902600">
    <property type="term" value="P:proton transmembrane transport"/>
    <property type="evidence" value="ECO:0007669"/>
    <property type="project" value="UniProtKB-KW"/>
</dbReference>
<dbReference type="Pfam" id="PF09527">
    <property type="entry name" value="ATPase_gene1"/>
    <property type="match status" value="1"/>
</dbReference>
<dbReference type="AlphaFoldDB" id="A0A2R8BWB4"/>
<keyword evidence="3" id="KW-1133">Transmembrane helix</keyword>
<comment type="function">
    <text evidence="1">A possible function for this protein is to guide the assembly of the membrane sector of the ATPase enzyme complex.</text>
</comment>
<sequence length="118" mass="12867">MVDEDTRARMAALEKRLAERKRRDAPPPKTTGQGYSGAEVAYRMVIELVTGLVMGLGIGYGLDSLFGTMPIFLVLFVFVGLAAGINVMMRTAKDVKLGETPPDETRDDDGAERSRDDS</sequence>
<evidence type="ECO:0000256" key="2">
    <source>
        <dbReference type="SAM" id="MobiDB-lite"/>
    </source>
</evidence>
<feature type="region of interest" description="Disordered" evidence="2">
    <location>
        <begin position="94"/>
        <end position="118"/>
    </location>
</feature>
<dbReference type="GO" id="GO:0045259">
    <property type="term" value="C:proton-transporting ATP synthase complex"/>
    <property type="evidence" value="ECO:0007669"/>
    <property type="project" value="UniProtKB-UniRule"/>
</dbReference>
<evidence type="ECO:0000256" key="3">
    <source>
        <dbReference type="SAM" id="Phobius"/>
    </source>
</evidence>
<dbReference type="InterPro" id="IPR032820">
    <property type="entry name" value="ATPase_put"/>
</dbReference>
<keyword evidence="1" id="KW-0813">Transport</keyword>
<dbReference type="RefSeq" id="WP_108894281.1">
    <property type="nucleotide sequence ID" value="NZ_ONZF01000004.1"/>
</dbReference>
<dbReference type="InterPro" id="IPR016989">
    <property type="entry name" value="Atp1_alphaprobac"/>
</dbReference>
<evidence type="ECO:0000313" key="5">
    <source>
        <dbReference type="Proteomes" id="UP000244912"/>
    </source>
</evidence>
<feature type="transmembrane region" description="Helical" evidence="3">
    <location>
        <begin position="68"/>
        <end position="89"/>
    </location>
</feature>
<proteinExistence type="inferred from homology"/>
<keyword evidence="1 3" id="KW-0472">Membrane</keyword>
<evidence type="ECO:0000313" key="4">
    <source>
        <dbReference type="EMBL" id="SPJ24454.1"/>
    </source>
</evidence>
<keyword evidence="1" id="KW-0375">Hydrogen ion transport</keyword>
<protein>
    <recommendedName>
        <fullName evidence="1">ATP synthase protein I</fullName>
    </recommendedName>
</protein>
<name>A0A2R8BWB4_9RHOB</name>
<dbReference type="EMBL" id="ONZF01000004">
    <property type="protein sequence ID" value="SPJ24454.1"/>
    <property type="molecule type" value="Genomic_DNA"/>
</dbReference>
<keyword evidence="3" id="KW-0812">Transmembrane</keyword>
<feature type="transmembrane region" description="Helical" evidence="3">
    <location>
        <begin position="40"/>
        <end position="62"/>
    </location>
</feature>